<feature type="compositionally biased region" description="Polar residues" evidence="1">
    <location>
        <begin position="289"/>
        <end position="304"/>
    </location>
</feature>
<feature type="compositionally biased region" description="Basic and acidic residues" evidence="1">
    <location>
        <begin position="204"/>
        <end position="220"/>
    </location>
</feature>
<dbReference type="AlphaFoldDB" id="A0AAD6X9N9"/>
<sequence>MAEALAEWMIQLGDSPGPGDCGTDLRAAPWSIVVNYPTELESAGFIIGSSEFEFRKIRESTFSAFMPALQAANRAGNTDDDDYGHSVVAVVAGTTANEKMLELEEQGDIPLVSTNDNKVLFYVRDSLAYARQLGQVARAAEKGSKKVAQEKKASRAAKEVKAASPRPPSRNDEVLRRLPSPPAPPQYYPARPSEPARPPGSYYTDRRYPDDDDDDRRSEPGRYYSDPRPCARAEVVEPVRYYADRPHRDEPGRYYADPRPRHERADYNTSRAEPAHYYSERDNNHRTHASSGYTRIDFTRTSLDVANPNKRPRSDDNEDPARSRKRPHTSEFQQAADSVQQAESVVMRLRFIIRHREPREDERSPIFHASRLQATDHWTRVDLVTHEQDPISFA</sequence>
<gene>
    <name evidence="2" type="ORF">C8F04DRAFT_1389210</name>
</gene>
<comment type="caution">
    <text evidence="2">The sequence shown here is derived from an EMBL/GenBank/DDBJ whole genome shotgun (WGS) entry which is preliminary data.</text>
</comment>
<feature type="compositionally biased region" description="Basic and acidic residues" evidence="1">
    <location>
        <begin position="140"/>
        <end position="161"/>
    </location>
</feature>
<accession>A0AAD6X9N9</accession>
<evidence type="ECO:0000256" key="1">
    <source>
        <dbReference type="SAM" id="MobiDB-lite"/>
    </source>
</evidence>
<reference evidence="2" key="1">
    <citation type="submission" date="2023-03" db="EMBL/GenBank/DDBJ databases">
        <title>Massive genome expansion in bonnet fungi (Mycena s.s.) driven by repeated elements and novel gene families across ecological guilds.</title>
        <authorList>
            <consortium name="Lawrence Berkeley National Laboratory"/>
            <person name="Harder C.B."/>
            <person name="Miyauchi S."/>
            <person name="Viragh M."/>
            <person name="Kuo A."/>
            <person name="Thoen E."/>
            <person name="Andreopoulos B."/>
            <person name="Lu D."/>
            <person name="Skrede I."/>
            <person name="Drula E."/>
            <person name="Henrissat B."/>
            <person name="Morin E."/>
            <person name="Kohler A."/>
            <person name="Barry K."/>
            <person name="LaButti K."/>
            <person name="Morin E."/>
            <person name="Salamov A."/>
            <person name="Lipzen A."/>
            <person name="Mereny Z."/>
            <person name="Hegedus B."/>
            <person name="Baldrian P."/>
            <person name="Stursova M."/>
            <person name="Weitz H."/>
            <person name="Taylor A."/>
            <person name="Grigoriev I.V."/>
            <person name="Nagy L.G."/>
            <person name="Martin F."/>
            <person name="Kauserud H."/>
        </authorList>
    </citation>
    <scope>NUCLEOTIDE SEQUENCE</scope>
    <source>
        <strain evidence="2">CBHHK200</strain>
    </source>
</reference>
<feature type="compositionally biased region" description="Polar residues" evidence="1">
    <location>
        <begin position="330"/>
        <end position="340"/>
    </location>
</feature>
<name>A0AAD6X9N9_9AGAR</name>
<organism evidence="2 3">
    <name type="scientific">Mycena alexandri</name>
    <dbReference type="NCBI Taxonomy" id="1745969"/>
    <lineage>
        <taxon>Eukaryota</taxon>
        <taxon>Fungi</taxon>
        <taxon>Dikarya</taxon>
        <taxon>Basidiomycota</taxon>
        <taxon>Agaricomycotina</taxon>
        <taxon>Agaricomycetes</taxon>
        <taxon>Agaricomycetidae</taxon>
        <taxon>Agaricales</taxon>
        <taxon>Marasmiineae</taxon>
        <taxon>Mycenaceae</taxon>
        <taxon>Mycena</taxon>
    </lineage>
</organism>
<evidence type="ECO:0000313" key="3">
    <source>
        <dbReference type="Proteomes" id="UP001218188"/>
    </source>
</evidence>
<dbReference type="Proteomes" id="UP001218188">
    <property type="component" value="Unassembled WGS sequence"/>
</dbReference>
<feature type="region of interest" description="Disordered" evidence="1">
    <location>
        <begin position="140"/>
        <end position="340"/>
    </location>
</feature>
<evidence type="ECO:0000313" key="2">
    <source>
        <dbReference type="EMBL" id="KAJ7044333.1"/>
    </source>
</evidence>
<keyword evidence="3" id="KW-1185">Reference proteome</keyword>
<protein>
    <submittedName>
        <fullName evidence="2">Uncharacterized protein</fullName>
    </submittedName>
</protein>
<feature type="compositionally biased region" description="Basic and acidic residues" evidence="1">
    <location>
        <begin position="229"/>
        <end position="266"/>
    </location>
</feature>
<feature type="compositionally biased region" description="Basic and acidic residues" evidence="1">
    <location>
        <begin position="312"/>
        <end position="322"/>
    </location>
</feature>
<dbReference type="EMBL" id="JARJCM010000007">
    <property type="protein sequence ID" value="KAJ7044333.1"/>
    <property type="molecule type" value="Genomic_DNA"/>
</dbReference>
<proteinExistence type="predicted"/>